<protein>
    <recommendedName>
        <fullName evidence="3">Lipoprotein</fullName>
    </recommendedName>
</protein>
<dbReference type="EMBL" id="FLQY01000079">
    <property type="protein sequence ID" value="SBT05982.1"/>
    <property type="molecule type" value="Genomic_DNA"/>
</dbReference>
<gene>
    <name evidence="1" type="ORF">PROAA_170048</name>
</gene>
<dbReference type="PROSITE" id="PS51257">
    <property type="entry name" value="PROKAR_LIPOPROTEIN"/>
    <property type="match status" value="1"/>
</dbReference>
<evidence type="ECO:0008006" key="3">
    <source>
        <dbReference type="Google" id="ProtNLM"/>
    </source>
</evidence>
<keyword evidence="2" id="KW-1185">Reference proteome</keyword>
<dbReference type="AlphaFoldDB" id="A0A1A8XNI5"/>
<evidence type="ECO:0000313" key="1">
    <source>
        <dbReference type="EMBL" id="SBT05982.1"/>
    </source>
</evidence>
<sequence length="71" mass="7611">MRTDLVFVVSTLVLLSGCGIESASTVATVGKLKADEAKQGKEQMETFKANLNAATKASEESVKRSEEAYKN</sequence>
<evidence type="ECO:0000313" key="2">
    <source>
        <dbReference type="Proteomes" id="UP000199600"/>
    </source>
</evidence>
<name>A0A1A8XNI5_9RHOO</name>
<reference evidence="1 2" key="1">
    <citation type="submission" date="2016-06" db="EMBL/GenBank/DDBJ databases">
        <authorList>
            <person name="Kjaerup R.B."/>
            <person name="Dalgaard T.S."/>
            <person name="Juul-Madsen H.R."/>
        </authorList>
    </citation>
    <scope>NUCLEOTIDE SEQUENCE [LARGE SCALE GENOMIC DNA]</scope>
    <source>
        <strain evidence="1">2</strain>
    </source>
</reference>
<organism evidence="1 2">
    <name type="scientific">Candidatus Propionivibrio aalborgensis</name>
    <dbReference type="NCBI Taxonomy" id="1860101"/>
    <lineage>
        <taxon>Bacteria</taxon>
        <taxon>Pseudomonadati</taxon>
        <taxon>Pseudomonadota</taxon>
        <taxon>Betaproteobacteria</taxon>
        <taxon>Rhodocyclales</taxon>
        <taxon>Rhodocyclaceae</taxon>
        <taxon>Propionivibrio</taxon>
    </lineage>
</organism>
<accession>A0A1A8XNI5</accession>
<proteinExistence type="predicted"/>
<dbReference type="RefSeq" id="WP_186410346.1">
    <property type="nucleotide sequence ID" value="NZ_FLQY01000079.1"/>
</dbReference>
<dbReference type="Proteomes" id="UP000199600">
    <property type="component" value="Unassembled WGS sequence"/>
</dbReference>